<evidence type="ECO:0000256" key="1">
    <source>
        <dbReference type="SAM" id="Phobius"/>
    </source>
</evidence>
<dbReference type="EMBL" id="CYGY02000030">
    <property type="protein sequence ID" value="SIT41636.1"/>
    <property type="molecule type" value="Genomic_DNA"/>
</dbReference>
<dbReference type="SUPFAM" id="SSF81324">
    <property type="entry name" value="Voltage-gated potassium channels"/>
    <property type="match status" value="1"/>
</dbReference>
<dbReference type="GO" id="GO:0006813">
    <property type="term" value="P:potassium ion transport"/>
    <property type="evidence" value="ECO:0007669"/>
    <property type="project" value="InterPro"/>
</dbReference>
<gene>
    <name evidence="3" type="ORF">BN2476_300102</name>
</gene>
<dbReference type="Proteomes" id="UP000195569">
    <property type="component" value="Unassembled WGS sequence"/>
</dbReference>
<evidence type="ECO:0000259" key="2">
    <source>
        <dbReference type="PROSITE" id="PS51201"/>
    </source>
</evidence>
<feature type="domain" description="RCK N-terminal" evidence="2">
    <location>
        <begin position="127"/>
        <end position="245"/>
    </location>
</feature>
<feature type="transmembrane region" description="Helical" evidence="1">
    <location>
        <begin position="81"/>
        <end position="101"/>
    </location>
</feature>
<feature type="transmembrane region" description="Helical" evidence="1">
    <location>
        <begin position="27"/>
        <end position="44"/>
    </location>
</feature>
<name>A0A1N7S2S2_9BURK</name>
<dbReference type="OrthoDB" id="9111293at2"/>
<proteinExistence type="predicted"/>
<keyword evidence="4" id="KW-1185">Reference proteome</keyword>
<evidence type="ECO:0000313" key="4">
    <source>
        <dbReference type="Proteomes" id="UP000195569"/>
    </source>
</evidence>
<dbReference type="InterPro" id="IPR036291">
    <property type="entry name" value="NAD(P)-bd_dom_sf"/>
</dbReference>
<dbReference type="SUPFAM" id="SSF51735">
    <property type="entry name" value="NAD(P)-binding Rossmann-fold domains"/>
    <property type="match status" value="1"/>
</dbReference>
<dbReference type="RefSeq" id="WP_087734986.1">
    <property type="nucleotide sequence ID" value="NZ_CYGY02000030.1"/>
</dbReference>
<evidence type="ECO:0000313" key="3">
    <source>
        <dbReference type="EMBL" id="SIT41636.1"/>
    </source>
</evidence>
<sequence length="266" mass="28578">MWIFRVDEPRLGVIRVREWRRRVRHTIGLLVLLLGSAATGLVILDQSNTSFPNKMFAALWDGVNLVTTLGAFGEFNQPQKVFMLLAMVATLLVGGFAVSRLTGMLSGDDVMAYRENRIMERKLEQLADHVVVVGFHSLGELVSNRLHEAGETVLVLVGDQDQADRAADSGHLVVLGSPDAFDDVLKGARLDSAKAMVVTTPDSNNNLAITLLAHTLNASLAIAVPGENPLRKGLFESAGASNVVIADEIIANALVSKLTTTVEAAT</sequence>
<dbReference type="Pfam" id="PF02254">
    <property type="entry name" value="TrkA_N"/>
    <property type="match status" value="1"/>
</dbReference>
<keyword evidence="1" id="KW-1133">Transmembrane helix</keyword>
<accession>A0A1N7S2S2</accession>
<keyword evidence="1" id="KW-0812">Transmembrane</keyword>
<comment type="caution">
    <text evidence="3">The sequence shown here is derived from an EMBL/GenBank/DDBJ whole genome shotgun (WGS) entry which is preliminary data.</text>
</comment>
<dbReference type="PANTHER" id="PTHR43833:SF9">
    <property type="entry name" value="POTASSIUM CHANNEL PROTEIN YUGO-RELATED"/>
    <property type="match status" value="1"/>
</dbReference>
<organism evidence="3 4">
    <name type="scientific">Paraburkholderia piptadeniae</name>
    <dbReference type="NCBI Taxonomy" id="1701573"/>
    <lineage>
        <taxon>Bacteria</taxon>
        <taxon>Pseudomonadati</taxon>
        <taxon>Pseudomonadota</taxon>
        <taxon>Betaproteobacteria</taxon>
        <taxon>Burkholderiales</taxon>
        <taxon>Burkholderiaceae</taxon>
        <taxon>Paraburkholderia</taxon>
    </lineage>
</organism>
<dbReference type="InterPro" id="IPR003148">
    <property type="entry name" value="RCK_N"/>
</dbReference>
<dbReference type="PROSITE" id="PS51201">
    <property type="entry name" value="RCK_N"/>
    <property type="match status" value="1"/>
</dbReference>
<keyword evidence="1" id="KW-0472">Membrane</keyword>
<dbReference type="InterPro" id="IPR050721">
    <property type="entry name" value="Trk_Ktr_HKT_K-transport"/>
</dbReference>
<dbReference type="AlphaFoldDB" id="A0A1N7S2S2"/>
<dbReference type="PANTHER" id="PTHR43833">
    <property type="entry name" value="POTASSIUM CHANNEL PROTEIN 2-RELATED-RELATED"/>
    <property type="match status" value="1"/>
</dbReference>
<dbReference type="Gene3D" id="3.40.50.720">
    <property type="entry name" value="NAD(P)-binding Rossmann-like Domain"/>
    <property type="match status" value="1"/>
</dbReference>
<protein>
    <submittedName>
        <fullName evidence="3">TrkA-N domain protein</fullName>
    </submittedName>
</protein>
<reference evidence="3" key="1">
    <citation type="submission" date="2016-12" db="EMBL/GenBank/DDBJ databases">
        <authorList>
            <person name="Moulin L."/>
        </authorList>
    </citation>
    <scope>NUCLEOTIDE SEQUENCE [LARGE SCALE GENOMIC DNA]</scope>
    <source>
        <strain evidence="3">STM 7183</strain>
    </source>
</reference>